<dbReference type="HOGENOM" id="CLU_1005299_0_0_1"/>
<keyword evidence="3" id="KW-1185">Reference proteome</keyword>
<evidence type="ECO:0000313" key="3">
    <source>
        <dbReference type="Proteomes" id="UP000053647"/>
    </source>
</evidence>
<name>A0A0C9STB3_PAXIN</name>
<dbReference type="OrthoDB" id="2672479at2759"/>
<keyword evidence="1" id="KW-0812">Transmembrane</keyword>
<gene>
    <name evidence="2" type="ORF">PAXINDRAFT_171472</name>
</gene>
<evidence type="ECO:0000313" key="2">
    <source>
        <dbReference type="EMBL" id="KIJ11964.1"/>
    </source>
</evidence>
<keyword evidence="1" id="KW-0472">Membrane</keyword>
<protein>
    <submittedName>
        <fullName evidence="2">Unplaced genomic scaffold PAXINscaffold_48, whole genome shotgun sequence</fullName>
    </submittedName>
</protein>
<dbReference type="AlphaFoldDB" id="A0A0C9STB3"/>
<keyword evidence="1" id="KW-1133">Transmembrane helix</keyword>
<evidence type="ECO:0000256" key="1">
    <source>
        <dbReference type="SAM" id="Phobius"/>
    </source>
</evidence>
<organism evidence="2 3">
    <name type="scientific">Paxillus involutus ATCC 200175</name>
    <dbReference type="NCBI Taxonomy" id="664439"/>
    <lineage>
        <taxon>Eukaryota</taxon>
        <taxon>Fungi</taxon>
        <taxon>Dikarya</taxon>
        <taxon>Basidiomycota</taxon>
        <taxon>Agaricomycotina</taxon>
        <taxon>Agaricomycetes</taxon>
        <taxon>Agaricomycetidae</taxon>
        <taxon>Boletales</taxon>
        <taxon>Paxilineae</taxon>
        <taxon>Paxillaceae</taxon>
        <taxon>Paxillus</taxon>
    </lineage>
</organism>
<proteinExistence type="predicted"/>
<feature type="transmembrane region" description="Helical" evidence="1">
    <location>
        <begin position="258"/>
        <end position="277"/>
    </location>
</feature>
<feature type="transmembrane region" description="Helical" evidence="1">
    <location>
        <begin position="188"/>
        <end position="208"/>
    </location>
</feature>
<sequence>MLCRLFRRSFKNNPLPDAARHPDPAVESSISSSSDPEKDLAVVVWWAAFGISLFFRPAAEVAIRVVLFAVWALLVGALHGFLSLLIGHAVLKAARCDGYEPSIISSMEAGALGGISVIGPIIVLTALLVAMVGNAERHSFILERVAFLMEIAIIVAVSAAACPVGIVVVGHTQLDKGPTLDAAHAAQAGALGASIVTVPIVSIAAFCMREAKALSARKNASIPSMHLADSGSILPHPIPNQGTTTGTQRHRRLDAHTAVEIVYYMLVILCILTIRLLCF</sequence>
<dbReference type="Proteomes" id="UP000053647">
    <property type="component" value="Unassembled WGS sequence"/>
</dbReference>
<feature type="transmembrane region" description="Helical" evidence="1">
    <location>
        <begin position="145"/>
        <end position="168"/>
    </location>
</feature>
<dbReference type="EMBL" id="KN819370">
    <property type="protein sequence ID" value="KIJ11964.1"/>
    <property type="molecule type" value="Genomic_DNA"/>
</dbReference>
<reference evidence="3" key="2">
    <citation type="submission" date="2015-01" db="EMBL/GenBank/DDBJ databases">
        <title>Evolutionary Origins and Diversification of the Mycorrhizal Mutualists.</title>
        <authorList>
            <consortium name="DOE Joint Genome Institute"/>
            <consortium name="Mycorrhizal Genomics Consortium"/>
            <person name="Kohler A."/>
            <person name="Kuo A."/>
            <person name="Nagy L.G."/>
            <person name="Floudas D."/>
            <person name="Copeland A."/>
            <person name="Barry K.W."/>
            <person name="Cichocki N."/>
            <person name="Veneault-Fourrey C."/>
            <person name="LaButti K."/>
            <person name="Lindquist E.A."/>
            <person name="Lipzen A."/>
            <person name="Lundell T."/>
            <person name="Morin E."/>
            <person name="Murat C."/>
            <person name="Riley R."/>
            <person name="Ohm R."/>
            <person name="Sun H."/>
            <person name="Tunlid A."/>
            <person name="Henrissat B."/>
            <person name="Grigoriev I.V."/>
            <person name="Hibbett D.S."/>
            <person name="Martin F."/>
        </authorList>
    </citation>
    <scope>NUCLEOTIDE SEQUENCE [LARGE SCALE GENOMIC DNA]</scope>
    <source>
        <strain evidence="3">ATCC 200175</strain>
    </source>
</reference>
<reference evidence="2 3" key="1">
    <citation type="submission" date="2014-06" db="EMBL/GenBank/DDBJ databases">
        <authorList>
            <consortium name="DOE Joint Genome Institute"/>
            <person name="Kuo A."/>
            <person name="Kohler A."/>
            <person name="Nagy L.G."/>
            <person name="Floudas D."/>
            <person name="Copeland A."/>
            <person name="Barry K.W."/>
            <person name="Cichocki N."/>
            <person name="Veneault-Fourrey C."/>
            <person name="LaButti K."/>
            <person name="Lindquist E.A."/>
            <person name="Lipzen A."/>
            <person name="Lundell T."/>
            <person name="Morin E."/>
            <person name="Murat C."/>
            <person name="Sun H."/>
            <person name="Tunlid A."/>
            <person name="Henrissat B."/>
            <person name="Grigoriev I.V."/>
            <person name="Hibbett D.S."/>
            <person name="Martin F."/>
            <person name="Nordberg H.P."/>
            <person name="Cantor M.N."/>
            <person name="Hua S.X."/>
        </authorList>
    </citation>
    <scope>NUCLEOTIDE SEQUENCE [LARGE SCALE GENOMIC DNA]</scope>
    <source>
        <strain evidence="2 3">ATCC 200175</strain>
    </source>
</reference>
<accession>A0A0C9STB3</accession>
<feature type="transmembrane region" description="Helical" evidence="1">
    <location>
        <begin position="65"/>
        <end position="91"/>
    </location>
</feature>
<feature type="transmembrane region" description="Helical" evidence="1">
    <location>
        <begin position="111"/>
        <end position="133"/>
    </location>
</feature>